<dbReference type="PANTHER" id="PTHR11956:SF5">
    <property type="entry name" value="ARGININE--TRNA LIGASE, CYTOPLASMIC"/>
    <property type="match status" value="1"/>
</dbReference>
<dbReference type="SUPFAM" id="SSF52374">
    <property type="entry name" value="Nucleotidylyl transferase"/>
    <property type="match status" value="1"/>
</dbReference>
<dbReference type="InterPro" id="IPR009080">
    <property type="entry name" value="tRNAsynth_Ia_anticodon-bd"/>
</dbReference>
<accession>A0A382IM99</accession>
<keyword evidence="6" id="KW-0547">Nucleotide-binding</keyword>
<dbReference type="SMART" id="SM00836">
    <property type="entry name" value="DALR_1"/>
    <property type="match status" value="1"/>
</dbReference>
<dbReference type="Gene3D" id="1.10.730.10">
    <property type="entry name" value="Isoleucyl-tRNA Synthetase, Domain 1"/>
    <property type="match status" value="1"/>
</dbReference>
<comment type="subcellular location">
    <subcellularLocation>
        <location evidence="1">Cytoplasm</location>
    </subcellularLocation>
</comment>
<dbReference type="InterPro" id="IPR014729">
    <property type="entry name" value="Rossmann-like_a/b/a_fold"/>
</dbReference>
<dbReference type="EC" id="6.1.1.19" evidence="3"/>
<evidence type="ECO:0000256" key="5">
    <source>
        <dbReference type="ARBA" id="ARBA00022598"/>
    </source>
</evidence>
<dbReference type="GO" id="GO:0004814">
    <property type="term" value="F:arginine-tRNA ligase activity"/>
    <property type="evidence" value="ECO:0007669"/>
    <property type="project" value="UniProtKB-EC"/>
</dbReference>
<dbReference type="PANTHER" id="PTHR11956">
    <property type="entry name" value="ARGINYL-TRNA SYNTHETASE"/>
    <property type="match status" value="1"/>
</dbReference>
<dbReference type="GO" id="GO:0005524">
    <property type="term" value="F:ATP binding"/>
    <property type="evidence" value="ECO:0007669"/>
    <property type="project" value="UniProtKB-KW"/>
</dbReference>
<dbReference type="FunFam" id="1.10.730.10:FF:000008">
    <property type="entry name" value="Arginine--tRNA ligase"/>
    <property type="match status" value="1"/>
</dbReference>
<evidence type="ECO:0000313" key="12">
    <source>
        <dbReference type="EMBL" id="SVC00708.1"/>
    </source>
</evidence>
<dbReference type="GO" id="GO:0006420">
    <property type="term" value="P:arginyl-tRNA aminoacylation"/>
    <property type="evidence" value="ECO:0007669"/>
    <property type="project" value="InterPro"/>
</dbReference>
<protein>
    <recommendedName>
        <fullName evidence="3">arginine--tRNA ligase</fullName>
        <ecNumber evidence="3">6.1.1.19</ecNumber>
    </recommendedName>
</protein>
<dbReference type="AlphaFoldDB" id="A0A382IM99"/>
<dbReference type="Pfam" id="PF05746">
    <property type="entry name" value="DALR_1"/>
    <property type="match status" value="1"/>
</dbReference>
<evidence type="ECO:0000256" key="6">
    <source>
        <dbReference type="ARBA" id="ARBA00022741"/>
    </source>
</evidence>
<dbReference type="InterPro" id="IPR001278">
    <property type="entry name" value="Arg-tRNA-ligase"/>
</dbReference>
<keyword evidence="8" id="KW-0648">Protein biosynthesis</keyword>
<reference evidence="12" key="1">
    <citation type="submission" date="2018-05" db="EMBL/GenBank/DDBJ databases">
        <authorList>
            <person name="Lanie J.A."/>
            <person name="Ng W.-L."/>
            <person name="Kazmierczak K.M."/>
            <person name="Andrzejewski T.M."/>
            <person name="Davidsen T.M."/>
            <person name="Wayne K.J."/>
            <person name="Tettelin H."/>
            <person name="Glass J.I."/>
            <person name="Rusch D."/>
            <person name="Podicherti R."/>
            <person name="Tsui H.-C.T."/>
            <person name="Winkler M.E."/>
        </authorList>
    </citation>
    <scope>NUCLEOTIDE SEQUENCE</scope>
</reference>
<evidence type="ECO:0000256" key="3">
    <source>
        <dbReference type="ARBA" id="ARBA00012837"/>
    </source>
</evidence>
<organism evidence="12">
    <name type="scientific">marine metagenome</name>
    <dbReference type="NCBI Taxonomy" id="408172"/>
    <lineage>
        <taxon>unclassified sequences</taxon>
        <taxon>metagenomes</taxon>
        <taxon>ecological metagenomes</taxon>
    </lineage>
</organism>
<dbReference type="Gene3D" id="3.40.50.620">
    <property type="entry name" value="HUPs"/>
    <property type="match status" value="1"/>
</dbReference>
<evidence type="ECO:0000259" key="11">
    <source>
        <dbReference type="SMART" id="SM00836"/>
    </source>
</evidence>
<feature type="non-terminal residue" evidence="12">
    <location>
        <position position="1"/>
    </location>
</feature>
<evidence type="ECO:0000256" key="10">
    <source>
        <dbReference type="ARBA" id="ARBA00049339"/>
    </source>
</evidence>
<dbReference type="GO" id="GO:0005737">
    <property type="term" value="C:cytoplasm"/>
    <property type="evidence" value="ECO:0007669"/>
    <property type="project" value="UniProtKB-SubCell"/>
</dbReference>
<dbReference type="Pfam" id="PF00750">
    <property type="entry name" value="tRNA-synt_1d"/>
    <property type="match status" value="1"/>
</dbReference>
<proteinExistence type="inferred from homology"/>
<keyword evidence="4" id="KW-0963">Cytoplasm</keyword>
<name>A0A382IM99_9ZZZZ</name>
<evidence type="ECO:0000256" key="8">
    <source>
        <dbReference type="ARBA" id="ARBA00022917"/>
    </source>
</evidence>
<comment type="similarity">
    <text evidence="2">Belongs to the class-I aminoacyl-tRNA synthetase family.</text>
</comment>
<evidence type="ECO:0000256" key="7">
    <source>
        <dbReference type="ARBA" id="ARBA00022840"/>
    </source>
</evidence>
<keyword evidence="7" id="KW-0067">ATP-binding</keyword>
<comment type="catalytic activity">
    <reaction evidence="10">
        <text>tRNA(Arg) + L-arginine + ATP = L-arginyl-tRNA(Arg) + AMP + diphosphate</text>
        <dbReference type="Rhea" id="RHEA:20301"/>
        <dbReference type="Rhea" id="RHEA-COMP:9658"/>
        <dbReference type="Rhea" id="RHEA-COMP:9673"/>
        <dbReference type="ChEBI" id="CHEBI:30616"/>
        <dbReference type="ChEBI" id="CHEBI:32682"/>
        <dbReference type="ChEBI" id="CHEBI:33019"/>
        <dbReference type="ChEBI" id="CHEBI:78442"/>
        <dbReference type="ChEBI" id="CHEBI:78513"/>
        <dbReference type="ChEBI" id="CHEBI:456215"/>
        <dbReference type="EC" id="6.1.1.19"/>
    </reaction>
</comment>
<keyword evidence="5" id="KW-0436">Ligase</keyword>
<evidence type="ECO:0000256" key="4">
    <source>
        <dbReference type="ARBA" id="ARBA00022490"/>
    </source>
</evidence>
<evidence type="ECO:0000256" key="2">
    <source>
        <dbReference type="ARBA" id="ARBA00005594"/>
    </source>
</evidence>
<dbReference type="EMBL" id="UINC01068241">
    <property type="protein sequence ID" value="SVC00708.1"/>
    <property type="molecule type" value="Genomic_DNA"/>
</dbReference>
<dbReference type="InterPro" id="IPR035684">
    <property type="entry name" value="ArgRS_core"/>
</dbReference>
<dbReference type="InterPro" id="IPR008909">
    <property type="entry name" value="DALR_anticod-bd"/>
</dbReference>
<gene>
    <name evidence="12" type="ORF">METZ01_LOCUS253562</name>
</gene>
<evidence type="ECO:0000256" key="9">
    <source>
        <dbReference type="ARBA" id="ARBA00023146"/>
    </source>
</evidence>
<sequence>RGEYVREIAAATTKLLDPSFAAIPNELFRILPGDKRNSDAHLDHLIEQARIALGEEGFLAILNTALHSILTDIREDLAEFRVCPNEWFSERSLDDRQSIQKTLKLLKKNGMTYERDGAVWFRATNFGDEKDRVVVRDNGRTTYFASDIAYHLYKRERGFETLIDVLGADHHGYVTRVRAGLEAMGEPPESLEVQLVQFVVLYRGEKKVEMSTRSGDFITLRQLRNEVGNDAARLFFVLRSNEQHLDFDLDLAKARSNENPVYYIQYANARVCSVLRELDARGYTWDSNMEKCSLDRLTEEPEQALMQQLTRFPETLDAASRQRAPQYVAHYLRELAHNFHVYYNAHQFIVDDEALRNARLMLVLATQQVLQNGLILLGVDAPESM</sequence>
<keyword evidence="9" id="KW-0030">Aminoacyl-tRNA synthetase</keyword>
<dbReference type="SUPFAM" id="SSF47323">
    <property type="entry name" value="Anticodon-binding domain of a subclass of class I aminoacyl-tRNA synthetases"/>
    <property type="match status" value="1"/>
</dbReference>
<feature type="domain" description="DALR anticodon binding" evidence="11">
    <location>
        <begin position="264"/>
        <end position="385"/>
    </location>
</feature>
<evidence type="ECO:0000256" key="1">
    <source>
        <dbReference type="ARBA" id="ARBA00004496"/>
    </source>
</evidence>